<evidence type="ECO:0000256" key="4">
    <source>
        <dbReference type="ARBA" id="ARBA00022679"/>
    </source>
</evidence>
<dbReference type="InterPro" id="IPR050980">
    <property type="entry name" value="2C_sensor_his_kinase"/>
</dbReference>
<dbReference type="InterPro" id="IPR003594">
    <property type="entry name" value="HATPase_dom"/>
</dbReference>
<proteinExistence type="predicted"/>
<reference evidence="10" key="1">
    <citation type="journal article" date="2019" name="Int. J. Syst. Evol. Microbiol.">
        <title>The Global Catalogue of Microorganisms (GCM) 10K type strain sequencing project: providing services to taxonomists for standard genome sequencing and annotation.</title>
        <authorList>
            <consortium name="The Broad Institute Genomics Platform"/>
            <consortium name="The Broad Institute Genome Sequencing Center for Infectious Disease"/>
            <person name="Wu L."/>
            <person name="Ma J."/>
        </authorList>
    </citation>
    <scope>NUCLEOTIDE SEQUENCE [LARGE SCALE GENOMIC DNA]</scope>
    <source>
        <strain evidence="10">NBRC 108730</strain>
    </source>
</reference>
<comment type="caution">
    <text evidence="9">The sequence shown here is derived from an EMBL/GenBank/DDBJ whole genome shotgun (WGS) entry which is preliminary data.</text>
</comment>
<evidence type="ECO:0000256" key="3">
    <source>
        <dbReference type="ARBA" id="ARBA00022553"/>
    </source>
</evidence>
<dbReference type="SUPFAM" id="SSF55874">
    <property type="entry name" value="ATPase domain of HSP90 chaperone/DNA topoisomerase II/histidine kinase"/>
    <property type="match status" value="1"/>
</dbReference>
<dbReference type="EMBL" id="BSUZ01000001">
    <property type="protein sequence ID" value="GMA88344.1"/>
    <property type="molecule type" value="Genomic_DNA"/>
</dbReference>
<evidence type="ECO:0000313" key="10">
    <source>
        <dbReference type="Proteomes" id="UP001157017"/>
    </source>
</evidence>
<evidence type="ECO:0000256" key="1">
    <source>
        <dbReference type="ARBA" id="ARBA00000085"/>
    </source>
</evidence>
<name>A0ABQ6JLY2_9ACTN</name>
<evidence type="ECO:0000256" key="6">
    <source>
        <dbReference type="ARBA" id="ARBA00023012"/>
    </source>
</evidence>
<dbReference type="PROSITE" id="PS50109">
    <property type="entry name" value="HIS_KIN"/>
    <property type="match status" value="1"/>
</dbReference>
<dbReference type="PANTHER" id="PTHR44936">
    <property type="entry name" value="SENSOR PROTEIN CREC"/>
    <property type="match status" value="1"/>
</dbReference>
<gene>
    <name evidence="9" type="ORF">GCM10025868_35940</name>
</gene>
<dbReference type="PRINTS" id="PR00344">
    <property type="entry name" value="BCTRLSENSOR"/>
</dbReference>
<keyword evidence="6" id="KW-0902">Two-component regulatory system</keyword>
<keyword evidence="5" id="KW-0418">Kinase</keyword>
<feature type="domain" description="Histidine kinase" evidence="8">
    <location>
        <begin position="1"/>
        <end position="171"/>
    </location>
</feature>
<dbReference type="Proteomes" id="UP001157017">
    <property type="component" value="Unassembled WGS sequence"/>
</dbReference>
<dbReference type="InterPro" id="IPR036890">
    <property type="entry name" value="HATPase_C_sf"/>
</dbReference>
<keyword evidence="3" id="KW-0597">Phosphoprotein</keyword>
<sequence length="427" mass="44833">MRLEEIGTSDDRDQVREEARIALHQVERLTSVVDSLLARARRSHRSSNVPVDLRTVLAQMQDEWAPAFRERRRRLVVAPSEPVRVLATPSALSQVLATLVENSLQHGQGAATVTARRTGRSVVVEVTDEGPGVPREIGARVFERSVSSSGSTGLGLSLARDLAEADGGRLEPAAGDAAGVRAVPQRGGAAGDPVTGVRTSSAGPCTSCGCRTAGSRSGSPCRLLREHEGAIGPEPEQRAEHEADAVGAEVVGPGRAQVEHVVAERQAPEGDRHAGDVEADEQQELVAGGGAAAVPERPEPVAQPGDQRGQGRRDHLGGQRLVLERAAVAEAEPQQVERAEVDHERDGADRAELHHLAHDQVEGAAQPSHQRGGAVGHVVSCSDAVDRGRRVGHAGRAAAVRRLPSTVLGVPGCGLRAGGARTPWRAP</sequence>
<comment type="catalytic activity">
    <reaction evidence="1">
        <text>ATP + protein L-histidine = ADP + protein N-phospho-L-histidine.</text>
        <dbReference type="EC" id="2.7.13.3"/>
    </reaction>
</comment>
<dbReference type="SMART" id="SM00387">
    <property type="entry name" value="HATPase_c"/>
    <property type="match status" value="1"/>
</dbReference>
<evidence type="ECO:0000256" key="5">
    <source>
        <dbReference type="ARBA" id="ARBA00022777"/>
    </source>
</evidence>
<keyword evidence="4" id="KW-0808">Transferase</keyword>
<feature type="region of interest" description="Disordered" evidence="7">
    <location>
        <begin position="284"/>
        <end position="314"/>
    </location>
</feature>
<evidence type="ECO:0000256" key="7">
    <source>
        <dbReference type="SAM" id="MobiDB-lite"/>
    </source>
</evidence>
<feature type="compositionally biased region" description="Low complexity" evidence="7">
    <location>
        <begin position="292"/>
        <end position="304"/>
    </location>
</feature>
<evidence type="ECO:0000313" key="9">
    <source>
        <dbReference type="EMBL" id="GMA88344.1"/>
    </source>
</evidence>
<dbReference type="CDD" id="cd00075">
    <property type="entry name" value="HATPase"/>
    <property type="match status" value="1"/>
</dbReference>
<evidence type="ECO:0000259" key="8">
    <source>
        <dbReference type="PROSITE" id="PS50109"/>
    </source>
</evidence>
<keyword evidence="10" id="KW-1185">Reference proteome</keyword>
<accession>A0ABQ6JLY2</accession>
<dbReference type="InterPro" id="IPR005467">
    <property type="entry name" value="His_kinase_dom"/>
</dbReference>
<dbReference type="Gene3D" id="3.30.565.10">
    <property type="entry name" value="Histidine kinase-like ATPase, C-terminal domain"/>
    <property type="match status" value="1"/>
</dbReference>
<protein>
    <recommendedName>
        <fullName evidence="2">histidine kinase</fullName>
        <ecNumber evidence="2">2.7.13.3</ecNumber>
    </recommendedName>
</protein>
<dbReference type="PANTHER" id="PTHR44936:SF9">
    <property type="entry name" value="SENSOR PROTEIN CREC"/>
    <property type="match status" value="1"/>
</dbReference>
<dbReference type="EC" id="2.7.13.3" evidence="2"/>
<dbReference type="InterPro" id="IPR004358">
    <property type="entry name" value="Sig_transdc_His_kin-like_C"/>
</dbReference>
<feature type="region of interest" description="Disordered" evidence="7">
    <location>
        <begin position="185"/>
        <end position="204"/>
    </location>
</feature>
<organism evidence="9 10">
    <name type="scientific">Angustibacter aerolatus</name>
    <dbReference type="NCBI Taxonomy" id="1162965"/>
    <lineage>
        <taxon>Bacteria</taxon>
        <taxon>Bacillati</taxon>
        <taxon>Actinomycetota</taxon>
        <taxon>Actinomycetes</taxon>
        <taxon>Kineosporiales</taxon>
        <taxon>Kineosporiaceae</taxon>
    </lineage>
</organism>
<evidence type="ECO:0000256" key="2">
    <source>
        <dbReference type="ARBA" id="ARBA00012438"/>
    </source>
</evidence>
<dbReference type="Pfam" id="PF02518">
    <property type="entry name" value="HATPase_c"/>
    <property type="match status" value="1"/>
</dbReference>